<feature type="compositionally biased region" description="Low complexity" evidence="1">
    <location>
        <begin position="328"/>
        <end position="346"/>
    </location>
</feature>
<gene>
    <name evidence="3" type="ORF">BaRGS_00025009</name>
</gene>
<feature type="region of interest" description="Disordered" evidence="1">
    <location>
        <begin position="308"/>
        <end position="361"/>
    </location>
</feature>
<feature type="domain" description="DDE-1" evidence="2">
    <location>
        <begin position="120"/>
        <end position="256"/>
    </location>
</feature>
<dbReference type="Gene3D" id="3.30.420.10">
    <property type="entry name" value="Ribonuclease H-like superfamily/Ribonuclease H"/>
    <property type="match status" value="1"/>
</dbReference>
<proteinExistence type="predicted"/>
<evidence type="ECO:0000259" key="2">
    <source>
        <dbReference type="Pfam" id="PF03184"/>
    </source>
</evidence>
<feature type="compositionally biased region" description="Polar residues" evidence="1">
    <location>
        <begin position="347"/>
        <end position="361"/>
    </location>
</feature>
<name>A0ABD0K9L9_9CAEN</name>
<keyword evidence="4" id="KW-1185">Reference proteome</keyword>
<dbReference type="Proteomes" id="UP001519460">
    <property type="component" value="Unassembled WGS sequence"/>
</dbReference>
<dbReference type="PANTHER" id="PTHR19303">
    <property type="entry name" value="TRANSPOSON"/>
    <property type="match status" value="1"/>
</dbReference>
<evidence type="ECO:0000313" key="3">
    <source>
        <dbReference type="EMBL" id="KAK7483793.1"/>
    </source>
</evidence>
<evidence type="ECO:0000256" key="1">
    <source>
        <dbReference type="SAM" id="MobiDB-lite"/>
    </source>
</evidence>
<dbReference type="CDD" id="cd22744">
    <property type="entry name" value="OTU"/>
    <property type="match status" value="1"/>
</dbReference>
<dbReference type="EMBL" id="JACVVK020000221">
    <property type="protein sequence ID" value="KAK7483793.1"/>
    <property type="molecule type" value="Genomic_DNA"/>
</dbReference>
<dbReference type="Pfam" id="PF03184">
    <property type="entry name" value="DDE_1"/>
    <property type="match status" value="1"/>
</dbReference>
<accession>A0ABD0K9L9</accession>
<sequence length="498" mass="55024">MQLAYEFAERKGLQHPFNQEKKSAGKDWLRLFLRRHPGIAIRQPEPTSVDGARGFNTDSMGRFFTLLEKLMNEYHPPATAKYNMDETGLSSAQSRSSKVLGRAGTHQIGIISSADRGLHTTVVCCASAAGHYVPPYFLFKRTRMTPLLGNDAPPGSVIKGNDCGWMTQEKFLEWLQHFINTVRSSMENKVLLILDGHSSHTGSLSAIDLARENGVVMLCLPPHTTNKLQPLDVSFFRPLKTHFLQAQETWLRNNPGRKISAFQIAHLVNSAYSKAESISNAVSGFEKTGIFPCNRHVFADEDFAPSTLVSNTPAADEDADRDQCNPCSSQQPSTSRQGSSSGRTGQHPSAATNSSRPQHTADSAHVFAEHDHVELDSDTDTENADELRAKTVNYVCEHVHEYDDMQADALNPDMPAGVRFTSIMDRISAMATPTTLVGELEISCTAHVLQRPNFCLLWAHWSGVRVPDGVCRSKYRHGQGDLSPVWGQCRSLRLPSPG</sequence>
<dbReference type="InterPro" id="IPR050863">
    <property type="entry name" value="CenT-Element_Derived"/>
</dbReference>
<dbReference type="AlphaFoldDB" id="A0ABD0K9L9"/>
<dbReference type="InterPro" id="IPR036397">
    <property type="entry name" value="RNaseH_sf"/>
</dbReference>
<dbReference type="PANTHER" id="PTHR19303:SF74">
    <property type="entry name" value="POGO TRANSPOSABLE ELEMENT WITH KRAB DOMAIN"/>
    <property type="match status" value="1"/>
</dbReference>
<comment type="caution">
    <text evidence="3">The sequence shown here is derived from an EMBL/GenBank/DDBJ whole genome shotgun (WGS) entry which is preliminary data.</text>
</comment>
<protein>
    <recommendedName>
        <fullName evidence="2">DDE-1 domain-containing protein</fullName>
    </recommendedName>
</protein>
<dbReference type="InterPro" id="IPR004875">
    <property type="entry name" value="DDE_SF_endonuclease_dom"/>
</dbReference>
<organism evidence="3 4">
    <name type="scientific">Batillaria attramentaria</name>
    <dbReference type="NCBI Taxonomy" id="370345"/>
    <lineage>
        <taxon>Eukaryota</taxon>
        <taxon>Metazoa</taxon>
        <taxon>Spiralia</taxon>
        <taxon>Lophotrochozoa</taxon>
        <taxon>Mollusca</taxon>
        <taxon>Gastropoda</taxon>
        <taxon>Caenogastropoda</taxon>
        <taxon>Sorbeoconcha</taxon>
        <taxon>Cerithioidea</taxon>
        <taxon>Batillariidae</taxon>
        <taxon>Batillaria</taxon>
    </lineage>
</organism>
<reference evidence="3 4" key="1">
    <citation type="journal article" date="2023" name="Sci. Data">
        <title>Genome assembly of the Korean intertidal mud-creeper Batillaria attramentaria.</title>
        <authorList>
            <person name="Patra A.K."/>
            <person name="Ho P.T."/>
            <person name="Jun S."/>
            <person name="Lee S.J."/>
            <person name="Kim Y."/>
            <person name="Won Y.J."/>
        </authorList>
    </citation>
    <scope>NUCLEOTIDE SEQUENCE [LARGE SCALE GENOMIC DNA]</scope>
    <source>
        <strain evidence="3">Wonlab-2016</strain>
    </source>
</reference>
<evidence type="ECO:0000313" key="4">
    <source>
        <dbReference type="Proteomes" id="UP001519460"/>
    </source>
</evidence>